<comment type="similarity">
    <text evidence="1">Belongs to the HesA/MoeB/ThiF family.</text>
</comment>
<comment type="subunit">
    <text evidence="7">Homodimer. Forms a stable heterotetrameric complex of 2 MoeB and 2 MoaD during adenylation of MoaD.</text>
</comment>
<reference evidence="14 15" key="1">
    <citation type="submission" date="2015-12" db="EMBL/GenBank/DDBJ databases">
        <authorList>
            <person name="Shamseldin A."/>
            <person name="Moawad H."/>
            <person name="Abd El-Rahim W.M."/>
            <person name="Sadowsky M.J."/>
        </authorList>
    </citation>
    <scope>NUCLEOTIDE SEQUENCE [LARGE SCALE GENOMIC DNA]</scope>
    <source>
        <strain evidence="14 15">DG5B</strain>
    </source>
</reference>
<evidence type="ECO:0000313" key="15">
    <source>
        <dbReference type="Proteomes" id="UP000059542"/>
    </source>
</evidence>
<evidence type="ECO:0000313" key="14">
    <source>
        <dbReference type="EMBL" id="ALW84805.1"/>
    </source>
</evidence>
<dbReference type="FunFam" id="3.40.50.720:FF:000033">
    <property type="entry name" value="Adenylyltransferase and sulfurtransferase MOCS3"/>
    <property type="match status" value="1"/>
</dbReference>
<dbReference type="CDD" id="cd00158">
    <property type="entry name" value="RHOD"/>
    <property type="match status" value="1"/>
</dbReference>
<dbReference type="PANTHER" id="PTHR10953:SF102">
    <property type="entry name" value="ADENYLYLTRANSFERASE AND SULFURTRANSFERASE MOCS3"/>
    <property type="match status" value="1"/>
</dbReference>
<evidence type="ECO:0000256" key="3">
    <source>
        <dbReference type="ARBA" id="ARBA00022741"/>
    </source>
</evidence>
<dbReference type="Proteomes" id="UP000059542">
    <property type="component" value="Chromosome"/>
</dbReference>
<dbReference type="GO" id="GO:0008146">
    <property type="term" value="F:sulfotransferase activity"/>
    <property type="evidence" value="ECO:0007669"/>
    <property type="project" value="TreeGrafter"/>
</dbReference>
<comment type="function">
    <text evidence="6">Catalyzes the adenylation by ATP of the carboxyl group of the C-terminal glycine of sulfur carrier protein MoaD.</text>
</comment>
<evidence type="ECO:0000256" key="9">
    <source>
        <dbReference type="ARBA" id="ARBA00073635"/>
    </source>
</evidence>
<dbReference type="Gene3D" id="3.40.50.720">
    <property type="entry name" value="NAD(P)-binding Rossmann-like Domain"/>
    <property type="match status" value="1"/>
</dbReference>
<dbReference type="GO" id="GO:0004792">
    <property type="term" value="F:thiosulfate-cyanide sulfurtransferase activity"/>
    <property type="evidence" value="ECO:0007669"/>
    <property type="project" value="TreeGrafter"/>
</dbReference>
<feature type="domain" description="Rhodanese" evidence="13">
    <location>
        <begin position="291"/>
        <end position="369"/>
    </location>
</feature>
<name>A0A0U4AMR5_9BACT</name>
<keyword evidence="4" id="KW-0067">ATP-binding</keyword>
<evidence type="ECO:0000256" key="6">
    <source>
        <dbReference type="ARBA" id="ARBA00055169"/>
    </source>
</evidence>
<evidence type="ECO:0000256" key="5">
    <source>
        <dbReference type="ARBA" id="ARBA00052218"/>
    </source>
</evidence>
<dbReference type="GO" id="GO:0008641">
    <property type="term" value="F:ubiquitin-like modifier activating enzyme activity"/>
    <property type="evidence" value="ECO:0007669"/>
    <property type="project" value="InterPro"/>
</dbReference>
<keyword evidence="2" id="KW-0808">Transferase</keyword>
<dbReference type="NCBIfam" id="NF004281">
    <property type="entry name" value="PRK05690.1"/>
    <property type="match status" value="1"/>
</dbReference>
<dbReference type="InterPro" id="IPR036873">
    <property type="entry name" value="Rhodanese-like_dom_sf"/>
</dbReference>
<gene>
    <name evidence="14" type="ORF">AUC43_06725</name>
</gene>
<keyword evidence="3" id="KW-0547">Nucleotide-binding</keyword>
<organism evidence="14 15">
    <name type="scientific">Hymenobacter sedentarius</name>
    <dbReference type="NCBI Taxonomy" id="1411621"/>
    <lineage>
        <taxon>Bacteria</taxon>
        <taxon>Pseudomonadati</taxon>
        <taxon>Bacteroidota</taxon>
        <taxon>Cytophagia</taxon>
        <taxon>Cytophagales</taxon>
        <taxon>Hymenobacteraceae</taxon>
        <taxon>Hymenobacter</taxon>
    </lineage>
</organism>
<evidence type="ECO:0000256" key="1">
    <source>
        <dbReference type="ARBA" id="ARBA00009919"/>
    </source>
</evidence>
<evidence type="ECO:0000256" key="10">
    <source>
        <dbReference type="ARBA" id="ARBA00075110"/>
    </source>
</evidence>
<dbReference type="InterPro" id="IPR045886">
    <property type="entry name" value="ThiF/MoeB/HesA"/>
</dbReference>
<protein>
    <recommendedName>
        <fullName evidence="9">Molybdopterin-synthase adenylyltransferase</fullName>
        <ecNumber evidence="8">2.7.7.80</ecNumber>
    </recommendedName>
    <alternativeName>
        <fullName evidence="12">MoaD protein adenylase</fullName>
    </alternativeName>
    <alternativeName>
        <fullName evidence="10">Molybdopterin-converting factor subunit 1 adenylase</fullName>
    </alternativeName>
    <alternativeName>
        <fullName evidence="11">Sulfur carrier protein MoaD adenylyltransferase</fullName>
    </alternativeName>
</protein>
<dbReference type="GO" id="GO:0061605">
    <property type="term" value="F:molybdopterin-synthase adenylyltransferase activity"/>
    <property type="evidence" value="ECO:0007669"/>
    <property type="project" value="UniProtKB-EC"/>
</dbReference>
<evidence type="ECO:0000259" key="13">
    <source>
        <dbReference type="PROSITE" id="PS50206"/>
    </source>
</evidence>
<dbReference type="Gene3D" id="3.40.250.10">
    <property type="entry name" value="Rhodanese-like domain"/>
    <property type="match status" value="1"/>
</dbReference>
<sequence>MSMTTADLSLSAAENNRYSRHLLLPEIGLAGQLKLKAAKVLVVGCGGLGCPVLQYLAAAGVGTLGLLDFDTVDDSNLQRQVLYATADVGRSKAVVAAEKLAAQNPFITLRTHQLHLSAANALALFADYDLVVDCSDNFATRYLVSDACVILGKPLVFGAIFKFEGQVSVFNYQNGPTYRCLYPEPPAPGDAPSCAEIGVLGVLPGLVGTLQAAEALKIILELGEVLSGRLLMVDALGMQFQTIRFRAVAANQQLTALAPDYAAFCGEAPIQVAARRAPEISADELKAWQQSGRPLQLLDVREPHEHAQRSIGGQLLPLGQLADKLTELTLDAPVVVHCASGIRSQKAAQLLLAHGFAEVYSLRNGLADY</sequence>
<dbReference type="OrthoDB" id="9804286at2"/>
<dbReference type="CDD" id="cd00757">
    <property type="entry name" value="ThiF_MoeB_HesA_family"/>
    <property type="match status" value="1"/>
</dbReference>
<dbReference type="GO" id="GO:0005524">
    <property type="term" value="F:ATP binding"/>
    <property type="evidence" value="ECO:0007669"/>
    <property type="project" value="UniProtKB-KW"/>
</dbReference>
<dbReference type="Pfam" id="PF00899">
    <property type="entry name" value="ThiF"/>
    <property type="match status" value="1"/>
</dbReference>
<comment type="catalytic activity">
    <reaction evidence="5">
        <text>[molybdopterin-synthase sulfur-carrier protein]-C-terminal Gly-Gly + ATP + H(+) = [molybdopterin-synthase sulfur-carrier protein]-C-terminal Gly-Gly-AMP + diphosphate</text>
        <dbReference type="Rhea" id="RHEA:43616"/>
        <dbReference type="Rhea" id="RHEA-COMP:12159"/>
        <dbReference type="Rhea" id="RHEA-COMP:12202"/>
        <dbReference type="ChEBI" id="CHEBI:15378"/>
        <dbReference type="ChEBI" id="CHEBI:30616"/>
        <dbReference type="ChEBI" id="CHEBI:33019"/>
        <dbReference type="ChEBI" id="CHEBI:90618"/>
        <dbReference type="ChEBI" id="CHEBI:90778"/>
        <dbReference type="EC" id="2.7.7.80"/>
    </reaction>
</comment>
<evidence type="ECO:0000256" key="12">
    <source>
        <dbReference type="ARBA" id="ARBA00078531"/>
    </source>
</evidence>
<dbReference type="EC" id="2.7.7.80" evidence="8"/>
<dbReference type="InterPro" id="IPR000594">
    <property type="entry name" value="ThiF_NAD_FAD-bd"/>
</dbReference>
<accession>A0A0U4AMR5</accession>
<proteinExistence type="inferred from homology"/>
<dbReference type="KEGG" id="hyg:AUC43_06725"/>
<dbReference type="InterPro" id="IPR035985">
    <property type="entry name" value="Ubiquitin-activating_enz"/>
</dbReference>
<dbReference type="InterPro" id="IPR001763">
    <property type="entry name" value="Rhodanese-like_dom"/>
</dbReference>
<dbReference type="Pfam" id="PF00581">
    <property type="entry name" value="Rhodanese"/>
    <property type="match status" value="1"/>
</dbReference>
<evidence type="ECO:0000256" key="2">
    <source>
        <dbReference type="ARBA" id="ARBA00022679"/>
    </source>
</evidence>
<evidence type="ECO:0000256" key="7">
    <source>
        <dbReference type="ARBA" id="ARBA00063809"/>
    </source>
</evidence>
<dbReference type="SUPFAM" id="SSF69572">
    <property type="entry name" value="Activating enzymes of the ubiquitin-like proteins"/>
    <property type="match status" value="1"/>
</dbReference>
<keyword evidence="15" id="KW-1185">Reference proteome</keyword>
<evidence type="ECO:0000256" key="8">
    <source>
        <dbReference type="ARBA" id="ARBA00066884"/>
    </source>
</evidence>
<dbReference type="SMART" id="SM00450">
    <property type="entry name" value="RHOD"/>
    <property type="match status" value="1"/>
</dbReference>
<dbReference type="PROSITE" id="PS50206">
    <property type="entry name" value="RHODANESE_3"/>
    <property type="match status" value="1"/>
</dbReference>
<evidence type="ECO:0000256" key="4">
    <source>
        <dbReference type="ARBA" id="ARBA00022840"/>
    </source>
</evidence>
<dbReference type="PANTHER" id="PTHR10953">
    <property type="entry name" value="UBIQUITIN-ACTIVATING ENZYME E1"/>
    <property type="match status" value="1"/>
</dbReference>
<dbReference type="STRING" id="1411621.AUC43_06725"/>
<dbReference type="AlphaFoldDB" id="A0A0U4AMR5"/>
<dbReference type="GO" id="GO:0005829">
    <property type="term" value="C:cytosol"/>
    <property type="evidence" value="ECO:0007669"/>
    <property type="project" value="TreeGrafter"/>
</dbReference>
<evidence type="ECO:0000256" key="11">
    <source>
        <dbReference type="ARBA" id="ARBA00075328"/>
    </source>
</evidence>
<dbReference type="EMBL" id="CP013909">
    <property type="protein sequence ID" value="ALW84805.1"/>
    <property type="molecule type" value="Genomic_DNA"/>
</dbReference>